<dbReference type="CDD" id="cd02968">
    <property type="entry name" value="SCO"/>
    <property type="match status" value="1"/>
</dbReference>
<comment type="caution">
    <text evidence="4">The sequence shown here is derived from an EMBL/GenBank/DDBJ whole genome shotgun (WGS) entry which is preliminary data.</text>
</comment>
<evidence type="ECO:0000256" key="2">
    <source>
        <dbReference type="ARBA" id="ARBA00023008"/>
    </source>
</evidence>
<dbReference type="PANTHER" id="PTHR12151:SF25">
    <property type="entry name" value="LINALOOL DEHYDRATASE_ISOMERASE DOMAIN-CONTAINING PROTEIN"/>
    <property type="match status" value="1"/>
</dbReference>
<dbReference type="EMBL" id="JAPEVI010000001">
    <property type="protein sequence ID" value="MCX2720981.1"/>
    <property type="molecule type" value="Genomic_DNA"/>
</dbReference>
<dbReference type="PROSITE" id="PS51352">
    <property type="entry name" value="THIOREDOXIN_2"/>
    <property type="match status" value="1"/>
</dbReference>
<protein>
    <submittedName>
        <fullName evidence="4">SCO family protein</fullName>
    </submittedName>
</protein>
<keyword evidence="5" id="KW-1185">Reference proteome</keyword>
<accession>A0ABT3QVN1</accession>
<name>A0ABT3QVN1_9HYPH</name>
<dbReference type="Proteomes" id="UP001300261">
    <property type="component" value="Unassembled WGS sequence"/>
</dbReference>
<dbReference type="Gene3D" id="3.40.30.10">
    <property type="entry name" value="Glutaredoxin"/>
    <property type="match status" value="1"/>
</dbReference>
<gene>
    <name evidence="4" type="ORF">ON753_00965</name>
</gene>
<dbReference type="PANTHER" id="PTHR12151">
    <property type="entry name" value="ELECTRON TRANSPORT PROTIN SCO1/SENC FAMILY MEMBER"/>
    <property type="match status" value="1"/>
</dbReference>
<keyword evidence="2" id="KW-0186">Copper</keyword>
<evidence type="ECO:0000259" key="3">
    <source>
        <dbReference type="PROSITE" id="PS51352"/>
    </source>
</evidence>
<dbReference type="Pfam" id="PF02630">
    <property type="entry name" value="SCO1-SenC"/>
    <property type="match status" value="1"/>
</dbReference>
<evidence type="ECO:0000256" key="1">
    <source>
        <dbReference type="ARBA" id="ARBA00010996"/>
    </source>
</evidence>
<dbReference type="RefSeq" id="WP_265960676.1">
    <property type="nucleotide sequence ID" value="NZ_JAPEVI010000001.1"/>
</dbReference>
<comment type="similarity">
    <text evidence="1">Belongs to the SCO1/2 family.</text>
</comment>
<dbReference type="InterPro" id="IPR003782">
    <property type="entry name" value="SCO1/SenC"/>
</dbReference>
<evidence type="ECO:0000313" key="4">
    <source>
        <dbReference type="EMBL" id="MCX2720981.1"/>
    </source>
</evidence>
<feature type="domain" description="Thioredoxin" evidence="3">
    <location>
        <begin position="61"/>
        <end position="228"/>
    </location>
</feature>
<proteinExistence type="inferred from homology"/>
<evidence type="ECO:0000313" key="5">
    <source>
        <dbReference type="Proteomes" id="UP001300261"/>
    </source>
</evidence>
<dbReference type="InterPro" id="IPR036249">
    <property type="entry name" value="Thioredoxin-like_sf"/>
</dbReference>
<dbReference type="InterPro" id="IPR013766">
    <property type="entry name" value="Thioredoxin_domain"/>
</dbReference>
<reference evidence="4 5" key="1">
    <citation type="journal article" date="2016" name="Int. J. Syst. Evol. Microbiol.">
        <title>Labrenzia salina sp. nov., isolated from the rhizosphere of the halophyte Arthrocnemum macrostachyum.</title>
        <authorList>
            <person name="Camacho M."/>
            <person name="Redondo-Gomez S."/>
            <person name="Rodriguez-Llorente I."/>
            <person name="Rohde M."/>
            <person name="Sproer C."/>
            <person name="Schumann P."/>
            <person name="Klenk H.P."/>
            <person name="Montero-Calasanz M.D.C."/>
        </authorList>
    </citation>
    <scope>NUCLEOTIDE SEQUENCE [LARGE SCALE GENOMIC DNA]</scope>
    <source>
        <strain evidence="4 5">DSM 29163</strain>
    </source>
</reference>
<organism evidence="4 5">
    <name type="scientific">Roseibium salinum</name>
    <dbReference type="NCBI Taxonomy" id="1604349"/>
    <lineage>
        <taxon>Bacteria</taxon>
        <taxon>Pseudomonadati</taxon>
        <taxon>Pseudomonadota</taxon>
        <taxon>Alphaproteobacteria</taxon>
        <taxon>Hyphomicrobiales</taxon>
        <taxon>Stappiaceae</taxon>
        <taxon>Roseibium</taxon>
    </lineage>
</organism>
<dbReference type="SUPFAM" id="SSF52833">
    <property type="entry name" value="Thioredoxin-like"/>
    <property type="match status" value="1"/>
</dbReference>
<sequence>MATTGRSDAKDSPLEPMETLRTSQFIAAVFIAVLGFASPALAHHPGTNLDKVMGDKEKFFQAVDKPAPGFGLADAAGNSVSLTDFEDKVVILNFAYAGCLDVCPLHSQKIAEIQRLLDETPMKTQVQFITVTTDPDRDTAEVLEGYGETHGLDPANWIFLTRKPGVPADATRVLARSYGLEFTETEDGQQMHGVVTHVIDRDGRLAARFHGLRFEAVNMVLYVNGIINNADVPEPTAGKSWWKRLTNWF</sequence>